<evidence type="ECO:0000313" key="4">
    <source>
        <dbReference type="Proteomes" id="UP001044222"/>
    </source>
</evidence>
<dbReference type="GO" id="GO:0007339">
    <property type="term" value="P:binding of sperm to zona pellucida"/>
    <property type="evidence" value="ECO:0007669"/>
    <property type="project" value="TreeGrafter"/>
</dbReference>
<dbReference type="FunFam" id="2.60.40.4100:FF:000002">
    <property type="entry name" value="Zona pellucida sperm-binding protein 3"/>
    <property type="match status" value="1"/>
</dbReference>
<dbReference type="InterPro" id="IPR001507">
    <property type="entry name" value="ZP_dom"/>
</dbReference>
<dbReference type="AlphaFoldDB" id="A0A9D3MSV3"/>
<keyword evidence="1" id="KW-1015">Disulfide bond</keyword>
<dbReference type="GO" id="GO:0035803">
    <property type="term" value="P:egg coat formation"/>
    <property type="evidence" value="ECO:0007669"/>
    <property type="project" value="TreeGrafter"/>
</dbReference>
<dbReference type="PANTHER" id="PTHR11576">
    <property type="entry name" value="ZONA PELLUCIDA SPERM-BINDING PROTEIN 3"/>
    <property type="match status" value="1"/>
</dbReference>
<comment type="caution">
    <text evidence="3">The sequence shown here is derived from an EMBL/GenBank/DDBJ whole genome shotgun (WGS) entry which is preliminary data.</text>
</comment>
<keyword evidence="4" id="KW-1185">Reference proteome</keyword>
<dbReference type="Proteomes" id="UP001044222">
    <property type="component" value="Unassembled WGS sequence"/>
</dbReference>
<dbReference type="PANTHER" id="PTHR11576:SF2">
    <property type="entry name" value="ZONA PELLUCIDA SPERM-BINDING PROTEIN 3"/>
    <property type="match status" value="1"/>
</dbReference>
<organism evidence="3 4">
    <name type="scientific">Anguilla anguilla</name>
    <name type="common">European freshwater eel</name>
    <name type="synonym">Muraena anguilla</name>
    <dbReference type="NCBI Taxonomy" id="7936"/>
    <lineage>
        <taxon>Eukaryota</taxon>
        <taxon>Metazoa</taxon>
        <taxon>Chordata</taxon>
        <taxon>Craniata</taxon>
        <taxon>Vertebrata</taxon>
        <taxon>Euteleostomi</taxon>
        <taxon>Actinopterygii</taxon>
        <taxon>Neopterygii</taxon>
        <taxon>Teleostei</taxon>
        <taxon>Anguilliformes</taxon>
        <taxon>Anguillidae</taxon>
        <taxon>Anguilla</taxon>
    </lineage>
</organism>
<proteinExistence type="predicted"/>
<protein>
    <recommendedName>
        <fullName evidence="2">ZP domain-containing protein</fullName>
    </recommendedName>
</protein>
<dbReference type="GO" id="GO:2000344">
    <property type="term" value="P:positive regulation of acrosome reaction"/>
    <property type="evidence" value="ECO:0007669"/>
    <property type="project" value="TreeGrafter"/>
</dbReference>
<dbReference type="InterPro" id="IPR042235">
    <property type="entry name" value="ZP-C_dom"/>
</dbReference>
<dbReference type="GO" id="GO:0031012">
    <property type="term" value="C:extracellular matrix"/>
    <property type="evidence" value="ECO:0007669"/>
    <property type="project" value="TreeGrafter"/>
</dbReference>
<dbReference type="Gene3D" id="2.60.40.4100">
    <property type="entry name" value="Zona pellucida, ZP-C domain"/>
    <property type="match status" value="1"/>
</dbReference>
<evidence type="ECO:0000256" key="1">
    <source>
        <dbReference type="ARBA" id="ARBA00023157"/>
    </source>
</evidence>
<gene>
    <name evidence="3" type="ORF">ANANG_G00071820</name>
</gene>
<evidence type="ECO:0000259" key="2">
    <source>
        <dbReference type="PROSITE" id="PS51034"/>
    </source>
</evidence>
<dbReference type="InterPro" id="IPR055355">
    <property type="entry name" value="ZP-C"/>
</dbReference>
<reference evidence="3" key="1">
    <citation type="submission" date="2021-01" db="EMBL/GenBank/DDBJ databases">
        <title>A chromosome-scale assembly of European eel, Anguilla anguilla.</title>
        <authorList>
            <person name="Henkel C."/>
            <person name="Jong-Raadsen S.A."/>
            <person name="Dufour S."/>
            <person name="Weltzien F.-A."/>
            <person name="Palstra A.P."/>
            <person name="Pelster B."/>
            <person name="Spaink H.P."/>
            <person name="Van Den Thillart G.E."/>
            <person name="Jansen H."/>
            <person name="Zahm M."/>
            <person name="Klopp C."/>
            <person name="Cedric C."/>
            <person name="Louis A."/>
            <person name="Berthelot C."/>
            <person name="Parey E."/>
            <person name="Roest Crollius H."/>
            <person name="Montfort J."/>
            <person name="Robinson-Rechavi M."/>
            <person name="Bucao C."/>
            <person name="Bouchez O."/>
            <person name="Gislard M."/>
            <person name="Lluch J."/>
            <person name="Milhes M."/>
            <person name="Lampietro C."/>
            <person name="Lopez Roques C."/>
            <person name="Donnadieu C."/>
            <person name="Braasch I."/>
            <person name="Desvignes T."/>
            <person name="Postlethwait J."/>
            <person name="Bobe J."/>
            <person name="Guiguen Y."/>
            <person name="Dirks R."/>
        </authorList>
    </citation>
    <scope>NUCLEOTIDE SEQUENCE</scope>
    <source>
        <strain evidence="3">Tag_6206</strain>
        <tissue evidence="3">Liver</tissue>
    </source>
</reference>
<feature type="domain" description="ZP" evidence="2">
    <location>
        <begin position="1"/>
        <end position="183"/>
    </location>
</feature>
<accession>A0A9D3MSV3</accession>
<dbReference type="Pfam" id="PF00100">
    <property type="entry name" value="Zona_pellucida"/>
    <property type="match status" value="1"/>
</dbReference>
<dbReference type="EMBL" id="JAFIRN010000003">
    <property type="protein sequence ID" value="KAG5853311.1"/>
    <property type="molecule type" value="Genomic_DNA"/>
</dbReference>
<sequence length="260" mass="28608">MQGFIGARILLPIECHRTRRQRGRGETVRPTWKSFTSTVRGAGLLRFSLRVMTEDWSGPRNSTVFQQGEPVNLEAAVDGQWHPPLWIYVDRCVATLSSDPLSEPSYDIISNHGCLTDSRFSGSSSRFFPRGRRNALRFRIRGLLSLGNSPEQQIFVSCHLRAALAESPSDPLNKACFFHPDSDSWRAADGDGAVCRCCETGDCSSWMPVEADGVPGEADGVPKTPLASEGVMDTAVGPLHAQLRSDWRGLLSISDALRPH</sequence>
<evidence type="ECO:0000313" key="3">
    <source>
        <dbReference type="EMBL" id="KAG5853311.1"/>
    </source>
</evidence>
<dbReference type="GO" id="GO:0032190">
    <property type="term" value="F:acrosin binding"/>
    <property type="evidence" value="ECO:0007669"/>
    <property type="project" value="TreeGrafter"/>
</dbReference>
<dbReference type="PROSITE" id="PS51034">
    <property type="entry name" value="ZP_2"/>
    <property type="match status" value="1"/>
</dbReference>
<name>A0A9D3MSV3_ANGAN</name>